<accession>A0ABP7C722</accession>
<protein>
    <recommendedName>
        <fullName evidence="3">Acetyltransferase (GNAT) domain-containing protein</fullName>
    </recommendedName>
</protein>
<dbReference type="RefSeq" id="WP_344883391.1">
    <property type="nucleotide sequence ID" value="NZ_BAAAZP010000098.1"/>
</dbReference>
<name>A0ABP7C722_9ACTN</name>
<evidence type="ECO:0008006" key="3">
    <source>
        <dbReference type="Google" id="ProtNLM"/>
    </source>
</evidence>
<reference evidence="2" key="1">
    <citation type="journal article" date="2019" name="Int. J. Syst. Evol. Microbiol.">
        <title>The Global Catalogue of Microorganisms (GCM) 10K type strain sequencing project: providing services to taxonomists for standard genome sequencing and annotation.</title>
        <authorList>
            <consortium name="The Broad Institute Genomics Platform"/>
            <consortium name="The Broad Institute Genome Sequencing Center for Infectious Disease"/>
            <person name="Wu L."/>
            <person name="Ma J."/>
        </authorList>
    </citation>
    <scope>NUCLEOTIDE SEQUENCE [LARGE SCALE GENOMIC DNA]</scope>
    <source>
        <strain evidence="2">JCM 16904</strain>
    </source>
</reference>
<evidence type="ECO:0000313" key="2">
    <source>
        <dbReference type="Proteomes" id="UP001500902"/>
    </source>
</evidence>
<comment type="caution">
    <text evidence="1">The sequence shown here is derived from an EMBL/GenBank/DDBJ whole genome shotgun (WGS) entry which is preliminary data.</text>
</comment>
<dbReference type="Gene3D" id="3.40.630.30">
    <property type="match status" value="1"/>
</dbReference>
<dbReference type="Proteomes" id="UP001500902">
    <property type="component" value="Unassembled WGS sequence"/>
</dbReference>
<keyword evidence="2" id="KW-1185">Reference proteome</keyword>
<gene>
    <name evidence="1" type="ORF">GCM10022224_052350</name>
</gene>
<proteinExistence type="predicted"/>
<sequence length="381" mass="42249">MTLGPWWASCGYAWRTGSGPLVNRLHRLVDAAGSVRPLLTRSRDARGGLPLAYAGHGDGLRYLLPFLEERREGATVARHRGRVTWRDLASGRAAPDAGLIAVGCSAGRAAALPAAGSLVLPFRLSLVVPVDEGVEAVRRRVSRKDRQQYARERERRAWTVEQGTADADFAFFYRRMHRPTMRRRHGESARSESPAVAYHCLFRHGALLFLREGGERVAGMLCRYEPAARTLVIRLAGVLDGAESHYRSSAYLGMYVGVLEWAARQGLRAVNLSGCEPFLSKGIFQYKRKLHPEVSLPGDHFGGKRVWLRIQRDSGPLRDFLVANPAVTIDAAGRLHATYFHDAARPARTDLQWRTPGIADRRLIDLDDFMAAAPTTPHAMA</sequence>
<evidence type="ECO:0000313" key="1">
    <source>
        <dbReference type="EMBL" id="GAA3681607.1"/>
    </source>
</evidence>
<dbReference type="SUPFAM" id="SSF55729">
    <property type="entry name" value="Acyl-CoA N-acyltransferases (Nat)"/>
    <property type="match status" value="1"/>
</dbReference>
<organism evidence="1 2">
    <name type="scientific">Nonomuraea antimicrobica</name>
    <dbReference type="NCBI Taxonomy" id="561173"/>
    <lineage>
        <taxon>Bacteria</taxon>
        <taxon>Bacillati</taxon>
        <taxon>Actinomycetota</taxon>
        <taxon>Actinomycetes</taxon>
        <taxon>Streptosporangiales</taxon>
        <taxon>Streptosporangiaceae</taxon>
        <taxon>Nonomuraea</taxon>
    </lineage>
</organism>
<dbReference type="InterPro" id="IPR016181">
    <property type="entry name" value="Acyl_CoA_acyltransferase"/>
</dbReference>
<dbReference type="EMBL" id="BAAAZP010000098">
    <property type="protein sequence ID" value="GAA3681607.1"/>
    <property type="molecule type" value="Genomic_DNA"/>
</dbReference>